<evidence type="ECO:0000313" key="1">
    <source>
        <dbReference type="EMBL" id="HAW76334.1"/>
    </source>
</evidence>
<feature type="non-terminal residue" evidence="1">
    <location>
        <position position="61"/>
    </location>
</feature>
<dbReference type="EMBL" id="DNAN01000404">
    <property type="protein sequence ID" value="HAW76334.1"/>
    <property type="molecule type" value="Genomic_DNA"/>
</dbReference>
<organism evidence="1 2">
    <name type="scientific">Alteromonas australica</name>
    <dbReference type="NCBI Taxonomy" id="589873"/>
    <lineage>
        <taxon>Bacteria</taxon>
        <taxon>Pseudomonadati</taxon>
        <taxon>Pseudomonadota</taxon>
        <taxon>Gammaproteobacteria</taxon>
        <taxon>Alteromonadales</taxon>
        <taxon>Alteromonadaceae</taxon>
        <taxon>Alteromonas/Salinimonas group</taxon>
        <taxon>Alteromonas</taxon>
    </lineage>
</organism>
<feature type="non-terminal residue" evidence="1">
    <location>
        <position position="1"/>
    </location>
</feature>
<name>A0A350P4W7_9ALTE</name>
<reference evidence="1 2" key="1">
    <citation type="journal article" date="2018" name="Nat. Biotechnol.">
        <title>A standardized bacterial taxonomy based on genome phylogeny substantially revises the tree of life.</title>
        <authorList>
            <person name="Parks D.H."/>
            <person name="Chuvochina M."/>
            <person name="Waite D.W."/>
            <person name="Rinke C."/>
            <person name="Skarshewski A."/>
            <person name="Chaumeil P.A."/>
            <person name="Hugenholtz P."/>
        </authorList>
    </citation>
    <scope>NUCLEOTIDE SEQUENCE [LARGE SCALE GENOMIC DNA]</scope>
    <source>
        <strain evidence="1">UBA11978</strain>
    </source>
</reference>
<protein>
    <submittedName>
        <fullName evidence="1">RNA polymerase sigma factor RpoD</fullName>
    </submittedName>
</protein>
<dbReference type="AlphaFoldDB" id="A0A350P4W7"/>
<accession>A0A350P4W7</accession>
<gene>
    <name evidence="1" type="ORF">DCW74_11440</name>
</gene>
<sequence>LEGMNIKVFELPPSDDELALLGTTEEAPEDIEEAATVLASVDKDGRTTDPVRLYMREMGTV</sequence>
<proteinExistence type="predicted"/>
<comment type="caution">
    <text evidence="1">The sequence shown here is derived from an EMBL/GenBank/DDBJ whole genome shotgun (WGS) entry which is preliminary data.</text>
</comment>
<dbReference type="Proteomes" id="UP000263517">
    <property type="component" value="Unassembled WGS sequence"/>
</dbReference>
<evidence type="ECO:0000313" key="2">
    <source>
        <dbReference type="Proteomes" id="UP000263517"/>
    </source>
</evidence>